<dbReference type="Proteomes" id="UP001180189">
    <property type="component" value="Chromosome"/>
</dbReference>
<dbReference type="Proteomes" id="UP000843571">
    <property type="component" value="Unassembled WGS sequence"/>
</dbReference>
<dbReference type="EMBL" id="ABONVU020000015">
    <property type="protein sequence ID" value="EMJ5255462.1"/>
    <property type="molecule type" value="Genomic_DNA"/>
</dbReference>
<evidence type="ECO:0000313" key="18">
    <source>
        <dbReference type="Proteomes" id="UP000567387"/>
    </source>
</evidence>
<dbReference type="Proteomes" id="UP000467488">
    <property type="component" value="Chromosome"/>
</dbReference>
<evidence type="ECO:0000313" key="17">
    <source>
        <dbReference type="Proteomes" id="UP000527548"/>
    </source>
</evidence>
<dbReference type="EMBL" id="DABBJX010000011">
    <property type="protein sequence ID" value="HAH4524737.1"/>
    <property type="molecule type" value="Genomic_DNA"/>
</dbReference>
<dbReference type="EMBL" id="SCJN01000025">
    <property type="protein sequence ID" value="RXD17394.1"/>
    <property type="molecule type" value="Genomic_DNA"/>
</dbReference>
<evidence type="ECO:0000313" key="6">
    <source>
        <dbReference type="EMBL" id="HAH4524737.1"/>
    </source>
</evidence>
<dbReference type="EMBL" id="DABCJL010000011">
    <property type="protein sequence ID" value="HAH7770684.1"/>
    <property type="molecule type" value="Genomic_DNA"/>
</dbReference>
<dbReference type="EMBL" id="AATJOC010000010">
    <property type="protein sequence ID" value="EFM0253705.1"/>
    <property type="molecule type" value="Genomic_DNA"/>
</dbReference>
<accession>A0A066T1C6</accession>
<dbReference type="EMBL" id="UFZA01000002">
    <property type="protein sequence ID" value="STE71623.1"/>
    <property type="molecule type" value="Genomic_DNA"/>
</dbReference>
<keyword evidence="1" id="KW-1133">Transmembrane helix</keyword>
<evidence type="ECO:0000313" key="9">
    <source>
        <dbReference type="EMBL" id="MWR12326.1"/>
    </source>
</evidence>
<dbReference type="EMBL" id="AASCBU010000001">
    <property type="protein sequence ID" value="EFA8782702.1"/>
    <property type="molecule type" value="Genomic_DNA"/>
</dbReference>
<feature type="transmembrane region" description="Helical" evidence="1">
    <location>
        <begin position="20"/>
        <end position="42"/>
    </location>
</feature>
<reference evidence="5" key="11">
    <citation type="submission" date="2024-02" db="EMBL/GenBank/DDBJ databases">
        <authorList>
            <consortium name="Clinical and Environmental Microbiology Branch: Whole genome sequencing antimicrobial resistance pathogens in the healthcare setting"/>
        </authorList>
    </citation>
    <scope>NUCLEOTIDE SEQUENCE</scope>
    <source>
        <strain evidence="5">1924188</strain>
    </source>
</reference>
<feature type="transmembrane region" description="Helical" evidence="1">
    <location>
        <begin position="54"/>
        <end position="81"/>
    </location>
</feature>
<reference evidence="9 15" key="6">
    <citation type="submission" date="2019-12" db="EMBL/GenBank/DDBJ databases">
        <title>Enteriobacteria Tanzani isolates_8377-8380.</title>
        <authorList>
            <person name="Subbiah M."/>
            <person name="Call D."/>
        </authorList>
    </citation>
    <scope>NUCLEOTIDE SEQUENCE [LARGE SCALE GENOMIC DNA]</scope>
    <source>
        <strain evidence="9 15">8380wG1</strain>
    </source>
</reference>
<evidence type="ECO:0000313" key="12">
    <source>
        <dbReference type="EMBL" id="WLM93868.1"/>
    </source>
</evidence>
<evidence type="ECO:0000313" key="4">
    <source>
        <dbReference type="EMBL" id="EFM0253705.1"/>
    </source>
</evidence>
<dbReference type="Proteomes" id="UP001285616">
    <property type="component" value="Unassembled WGS sequence"/>
</dbReference>
<evidence type="ECO:0000313" key="11">
    <source>
        <dbReference type="EMBL" id="STE71623.1"/>
    </source>
</evidence>
<proteinExistence type="predicted"/>
<dbReference type="Proteomes" id="UP000430387">
    <property type="component" value="Unassembled WGS sequence"/>
</dbReference>
<evidence type="ECO:0000256" key="1">
    <source>
        <dbReference type="SAM" id="Phobius"/>
    </source>
</evidence>
<reference evidence="12" key="10">
    <citation type="journal article" date="2023" name="Microorganisms">
        <title>Comparative Genomic Analysis of ST131 Subclade C2 of ESBL-Producing E. coli Isolates from Patients with Recurrent and Sporadic Urinary Tract Infections.</title>
        <authorList>
            <person name="Jaen-Luchoro D."/>
            <person name="Kahnamouei A."/>
            <person name="Yazdanshenas S."/>
            <person name="Lindblom A."/>
            <person name="Samuelsson E."/>
            <person name="Ahren C."/>
            <person name="Karami N."/>
        </authorList>
    </citation>
    <scope>NUCLEOTIDE SEQUENCE</scope>
    <source>
        <strain evidence="12">S7</strain>
    </source>
</reference>
<dbReference type="AlphaFoldDB" id="A0A066T1C6"/>
<evidence type="ECO:0000313" key="8">
    <source>
        <dbReference type="EMBL" id="MBL6202650.1"/>
    </source>
</evidence>
<evidence type="ECO:0000313" key="3">
    <source>
        <dbReference type="EMBL" id="EFA8782702.1"/>
    </source>
</evidence>
<dbReference type="EMBL" id="WTQJ01000002">
    <property type="protein sequence ID" value="MWR12326.1"/>
    <property type="molecule type" value="Genomic_DNA"/>
</dbReference>
<reference evidence="3 18" key="4">
    <citation type="submission" date="2018-08" db="EMBL/GenBank/DDBJ databases">
        <authorList>
            <consortium name="PulseNet: The National Subtyping Network for Foodborne Disease Surveillance"/>
            <person name="Tarr C.L."/>
            <person name="Trees E."/>
            <person name="Katz L.S."/>
            <person name="Carleton-Romer H.A."/>
            <person name="Stroika S."/>
            <person name="Kucerova Z."/>
            <person name="Roache K.F."/>
            <person name="Sabol A.L."/>
            <person name="Besser J."/>
            <person name="Gerner-Smidt P."/>
        </authorList>
    </citation>
    <scope>NUCLEOTIDE SEQUENCE [LARGE SCALE GENOMIC DNA]</scope>
    <source>
        <strain evidence="3 18">PNUSAE011918</strain>
    </source>
</reference>
<reference evidence="10 14" key="5">
    <citation type="submission" date="2019-01" db="EMBL/GenBank/DDBJ databases">
        <title>Genomic analysis of febrile catheter-associated UTI E. coli isolates.</title>
        <authorList>
            <person name="Potter R."/>
            <person name="Zou Z."/>
            <person name="Henderson J."/>
            <person name="Dantas G."/>
        </authorList>
    </citation>
    <scope>NUCLEOTIDE SEQUENCE [LARGE SCALE GENOMIC DNA]</scope>
    <source>
        <strain evidence="10 14">29_CAASB</strain>
    </source>
</reference>
<reference evidence="8" key="9">
    <citation type="submission" date="2021-01" db="EMBL/GenBank/DDBJ databases">
        <title>Genomes of Escherichia coli STEC strains from raw meat-based diets for companion animals.</title>
        <authorList>
            <person name="Stevens M.J.A."/>
            <person name="Stephan R."/>
        </authorList>
    </citation>
    <scope>NUCLEOTIDE SEQUENCE</scope>
    <source>
        <strain evidence="8">ATC7-7</strain>
    </source>
</reference>
<dbReference type="Proteomes" id="UP000655659">
    <property type="component" value="Unassembled WGS sequence"/>
</dbReference>
<reference evidence="6" key="7">
    <citation type="submission" date="2019-12" db="EMBL/GenBank/DDBJ databases">
        <authorList>
            <consortium name="NCBI Pathogen Detection Project"/>
        </authorList>
    </citation>
    <scope>NUCLEOTIDE SEQUENCE</scope>
    <source>
        <strain evidence="7">C0382</strain>
        <strain evidence="6">EC00763</strain>
    </source>
</reference>
<gene>
    <name evidence="3" type="ORF">C2R31_000476</name>
    <name evidence="4" type="ORF">C719_002912</name>
    <name evidence="2" type="ORF">EIMP300_45700</name>
    <name evidence="10" type="ORF">EPS76_05420</name>
    <name evidence="9" type="ORF">GQA06_00500</name>
    <name evidence="6" type="ORF">GRC73_12040</name>
    <name evidence="7" type="ORF">HIE29_004174</name>
    <name evidence="8" type="ORF">JNA68_05440</name>
    <name evidence="11" type="ORF">NCTC10082_04515</name>
    <name evidence="12" type="ORF">OGM49_14025</name>
    <name evidence="5" type="ORF">R8O40_003745</name>
</gene>
<reference evidence="4 17" key="3">
    <citation type="submission" date="2018-08" db="EMBL/GenBank/DDBJ databases">
        <authorList>
            <consortium name="GenomeTrakr network: Whole genome sequencing for foodborne pathogen traceback"/>
        </authorList>
    </citation>
    <scope>NUCLEOTIDE SEQUENCE [LARGE SCALE GENOMIC DNA]</scope>
    <source>
        <strain evidence="4 17">AZ-TG73163</strain>
    </source>
</reference>
<dbReference type="Proteomes" id="UP000255164">
    <property type="component" value="Unassembled WGS sequence"/>
</dbReference>
<dbReference type="EMBL" id="CP107128">
    <property type="protein sequence ID" value="WLM93868.1"/>
    <property type="molecule type" value="Genomic_DNA"/>
</dbReference>
<evidence type="ECO:0000313" key="14">
    <source>
        <dbReference type="Proteomes" id="UP000288730"/>
    </source>
</evidence>
<dbReference type="InterPro" id="IPR032637">
    <property type="entry name" value="Phage_holin-like"/>
</dbReference>
<dbReference type="Proteomes" id="UP000527548">
    <property type="component" value="Unassembled WGS sequence"/>
</dbReference>
<dbReference type="Proteomes" id="UP000288730">
    <property type="component" value="Unassembled WGS sequence"/>
</dbReference>
<evidence type="ECO:0000313" key="5">
    <source>
        <dbReference type="EMBL" id="EMJ5255462.1"/>
    </source>
</evidence>
<evidence type="ECO:0000313" key="15">
    <source>
        <dbReference type="Proteomes" id="UP000430387"/>
    </source>
</evidence>
<reference evidence="2 16" key="8">
    <citation type="submission" date="2020-01" db="EMBL/GenBank/DDBJ databases">
        <title>Dynamics of blaIMP-6 dissemination in carbapenem resistant Enterobacteriacea isolated from regional surveillance in Osaka, Japan.</title>
        <authorList>
            <person name="Abe R."/>
            <person name="Akeda Y."/>
            <person name="Sugawara Y."/>
            <person name="Yamamoto N."/>
            <person name="Tomono K."/>
            <person name="Takeuchi D."/>
            <person name="Kawahara R."/>
            <person name="Hamada S."/>
        </authorList>
    </citation>
    <scope>NUCLEOTIDE SEQUENCE [LARGE SCALE GENOMIC DNA]</scope>
    <source>
        <strain evidence="2 16">E300</strain>
    </source>
</reference>
<reference evidence="11 13" key="2">
    <citation type="submission" date="2018-06" db="EMBL/GenBank/DDBJ databases">
        <authorList>
            <consortium name="Pathogen Informatics"/>
            <person name="Doyle S."/>
        </authorList>
    </citation>
    <scope>NUCLEOTIDE SEQUENCE [LARGE SCALE GENOMIC DNA]</scope>
    <source>
        <strain evidence="11 13">NCTC10082</strain>
    </source>
</reference>
<name>A0A066T1C6_ECOLX</name>
<dbReference type="Proteomes" id="UP000567387">
    <property type="component" value="Unassembled WGS sequence"/>
</dbReference>
<evidence type="ECO:0000313" key="2">
    <source>
        <dbReference type="EMBL" id="BBU83170.1"/>
    </source>
</evidence>
<evidence type="ECO:0000313" key="10">
    <source>
        <dbReference type="EMBL" id="RXD17394.1"/>
    </source>
</evidence>
<evidence type="ECO:0000313" key="16">
    <source>
        <dbReference type="Proteomes" id="UP000467488"/>
    </source>
</evidence>
<dbReference type="RefSeq" id="WP_001294589.1">
    <property type="nucleotide sequence ID" value="NZ_AP018784.2"/>
</dbReference>
<feature type="transmembrane region" description="Helical" evidence="1">
    <location>
        <begin position="93"/>
        <end position="114"/>
    </location>
</feature>
<sequence length="127" mass="13045">MSEPLTAGVAAGSAGVTFAALFPEATPAVMICALAGAALYVLSSGQHRFWKQVIFALISFVGGVYCAETASAIITGILNAVLSHLNPPVTVKVSPAIGALVASVISVTSLLRIMSQARLWKSDKGMK</sequence>
<organism evidence="4 17">
    <name type="scientific">Escherichia coli</name>
    <dbReference type="NCBI Taxonomy" id="562"/>
    <lineage>
        <taxon>Bacteria</taxon>
        <taxon>Pseudomonadati</taxon>
        <taxon>Pseudomonadota</taxon>
        <taxon>Gammaproteobacteria</taxon>
        <taxon>Enterobacterales</taxon>
        <taxon>Enterobacteriaceae</taxon>
        <taxon>Escherichia</taxon>
    </lineage>
</organism>
<protein>
    <submittedName>
        <fullName evidence="12">Phage holin family protein</fullName>
    </submittedName>
</protein>
<evidence type="ECO:0000313" key="7">
    <source>
        <dbReference type="EMBL" id="HAH7770684.1"/>
    </source>
</evidence>
<reference evidence="6" key="1">
    <citation type="journal article" date="2018" name="Genome Biol.">
        <title>SKESA: strategic k-mer extension for scrupulous assemblies.</title>
        <authorList>
            <person name="Souvorov A."/>
            <person name="Agarwala R."/>
            <person name="Lipman D.J."/>
        </authorList>
    </citation>
    <scope>NUCLEOTIDE SEQUENCE [LARGE SCALE GENOMIC DNA]</scope>
    <source>
        <strain evidence="7">C0382</strain>
        <strain evidence="6">EC00763</strain>
    </source>
</reference>
<evidence type="ECO:0000313" key="13">
    <source>
        <dbReference type="Proteomes" id="UP000255164"/>
    </source>
</evidence>
<keyword evidence="1" id="KW-0812">Transmembrane</keyword>
<keyword evidence="1" id="KW-0472">Membrane</keyword>
<dbReference type="EMBL" id="AP022360">
    <property type="protein sequence ID" value="BBU83170.1"/>
    <property type="molecule type" value="Genomic_DNA"/>
</dbReference>
<dbReference type="Pfam" id="PF16931">
    <property type="entry name" value="Phage_holin_8"/>
    <property type="match status" value="1"/>
</dbReference>
<dbReference type="EMBL" id="JAETYU010000005">
    <property type="protein sequence ID" value="MBL6202650.1"/>
    <property type="molecule type" value="Genomic_DNA"/>
</dbReference>